<comment type="caution">
    <text evidence="1">The sequence shown here is derived from an EMBL/GenBank/DDBJ whole genome shotgun (WGS) entry which is preliminary data.</text>
</comment>
<protein>
    <submittedName>
        <fullName evidence="1">Uncharacterized protein</fullName>
    </submittedName>
</protein>
<organism evidence="1 2">
    <name type="scientific">[Clostridium] methylpentosum DSM 5476</name>
    <dbReference type="NCBI Taxonomy" id="537013"/>
    <lineage>
        <taxon>Bacteria</taxon>
        <taxon>Bacillati</taxon>
        <taxon>Bacillota</taxon>
        <taxon>Clostridia</taxon>
        <taxon>Eubacteriales</taxon>
        <taxon>Oscillospiraceae</taxon>
        <taxon>Oscillospiraceae incertae sedis</taxon>
    </lineage>
</organism>
<dbReference type="STRING" id="537013.CLOSTMETH_02026"/>
<gene>
    <name evidence="1" type="ORF">CLOSTMETH_02026</name>
</gene>
<keyword evidence="2" id="KW-1185">Reference proteome</keyword>
<reference evidence="1 2" key="2">
    <citation type="submission" date="2009-02" db="EMBL/GenBank/DDBJ databases">
        <title>Draft genome sequence of Clostridium methylpentosum (DSM 5476).</title>
        <authorList>
            <person name="Sudarsanam P."/>
            <person name="Ley R."/>
            <person name="Guruge J."/>
            <person name="Turnbaugh P.J."/>
            <person name="Mahowald M."/>
            <person name="Liep D."/>
            <person name="Gordon J."/>
        </authorList>
    </citation>
    <scope>NUCLEOTIDE SEQUENCE [LARGE SCALE GENOMIC DNA]</scope>
    <source>
        <strain evidence="1 2">DSM 5476</strain>
    </source>
</reference>
<reference evidence="1 2" key="1">
    <citation type="submission" date="2009-01" db="EMBL/GenBank/DDBJ databases">
        <authorList>
            <person name="Fulton L."/>
            <person name="Clifton S."/>
            <person name="Fulton B."/>
            <person name="Xu J."/>
            <person name="Minx P."/>
            <person name="Pepin K.H."/>
            <person name="Johnson M."/>
            <person name="Bhonagiri V."/>
            <person name="Nash W.E."/>
            <person name="Mardis E.R."/>
            <person name="Wilson R.K."/>
        </authorList>
    </citation>
    <scope>NUCLEOTIDE SEQUENCE [LARGE SCALE GENOMIC DNA]</scope>
    <source>
        <strain evidence="1 2">DSM 5476</strain>
    </source>
</reference>
<dbReference type="HOGENOM" id="CLU_3214509_0_0_9"/>
<dbReference type="AlphaFoldDB" id="C0EDU7"/>
<accession>C0EDU7</accession>
<name>C0EDU7_9FIRM</name>
<evidence type="ECO:0000313" key="2">
    <source>
        <dbReference type="Proteomes" id="UP000003340"/>
    </source>
</evidence>
<sequence>MKNIEILADFIEQLCTPEEAFELVEDLNQILPSLERSNFNAGIN</sequence>
<proteinExistence type="predicted"/>
<dbReference type="Proteomes" id="UP000003340">
    <property type="component" value="Unassembled WGS sequence"/>
</dbReference>
<dbReference type="EMBL" id="ACEC01000066">
    <property type="protein sequence ID" value="EEG30295.1"/>
    <property type="molecule type" value="Genomic_DNA"/>
</dbReference>
<evidence type="ECO:0000313" key="1">
    <source>
        <dbReference type="EMBL" id="EEG30295.1"/>
    </source>
</evidence>